<proteinExistence type="predicted"/>
<name>A0A521G090_9BACT</name>
<dbReference type="Proteomes" id="UP000316238">
    <property type="component" value="Unassembled WGS sequence"/>
</dbReference>
<sequence>MRAKAGEDVFAIFEFEILAVNFHGDDFFICQGRFKAALTQPALLPDDTVLFTDNQKDSDNKTVSIGALLVNRA</sequence>
<dbReference type="AlphaFoldDB" id="A0A521G090"/>
<comment type="caution">
    <text evidence="1">The sequence shown here is derived from an EMBL/GenBank/DDBJ whole genome shotgun (WGS) entry which is preliminary data.</text>
</comment>
<gene>
    <name evidence="1" type="ORF">CDV28_1262</name>
</gene>
<accession>A0A521G090</accession>
<organism evidence="1 2">
    <name type="scientific">Candidatus Electronema aureum</name>
    <dbReference type="NCBI Taxonomy" id="2005002"/>
    <lineage>
        <taxon>Bacteria</taxon>
        <taxon>Pseudomonadati</taxon>
        <taxon>Thermodesulfobacteriota</taxon>
        <taxon>Desulfobulbia</taxon>
        <taxon>Desulfobulbales</taxon>
        <taxon>Desulfobulbaceae</taxon>
        <taxon>Candidatus Electronema</taxon>
    </lineage>
</organism>
<evidence type="ECO:0000313" key="2">
    <source>
        <dbReference type="Proteomes" id="UP000316238"/>
    </source>
</evidence>
<keyword evidence="2" id="KW-1185">Reference proteome</keyword>
<dbReference type="EMBL" id="NQJD01000026">
    <property type="protein sequence ID" value="TAA74442.1"/>
    <property type="molecule type" value="Genomic_DNA"/>
</dbReference>
<protein>
    <submittedName>
        <fullName evidence="1">Uncharacterized protein</fullName>
    </submittedName>
</protein>
<reference evidence="1" key="1">
    <citation type="submission" date="2017-07" db="EMBL/GenBank/DDBJ databases">
        <title>The cable genome - Insights into the physiology and evolution of filamentous bacteria capable of sulfide oxidation via long distance electron transfer.</title>
        <authorList>
            <person name="Thorup C."/>
            <person name="Bjerg J.T."/>
            <person name="Schreiber L."/>
            <person name="Nielsen L.P."/>
            <person name="Kjeldsen K.U."/>
            <person name="Boesen T."/>
            <person name="Boggild A."/>
            <person name="Meysman F."/>
            <person name="Geelhoed J."/>
            <person name="Schramm A."/>
        </authorList>
    </citation>
    <scope>NUCLEOTIDE SEQUENCE [LARGE SCALE GENOMIC DNA]</scope>
    <source>
        <strain evidence="1">GS</strain>
    </source>
</reference>
<evidence type="ECO:0000313" key="1">
    <source>
        <dbReference type="EMBL" id="TAA74442.1"/>
    </source>
</evidence>